<reference evidence="2" key="2">
    <citation type="submission" date="2007-04" db="EMBL/GenBank/DDBJ databases">
        <title>The genome of the human body louse.</title>
        <authorList>
            <consortium name="The Human Body Louse Genome Consortium"/>
            <person name="Kirkness E."/>
            <person name="Walenz B."/>
            <person name="Hass B."/>
            <person name="Bruggner R."/>
            <person name="Strausberg R."/>
        </authorList>
    </citation>
    <scope>NUCLEOTIDE SEQUENCE</scope>
    <source>
        <strain evidence="2">USDA</strain>
    </source>
</reference>
<accession>E0VPX5</accession>
<dbReference type="AlphaFoldDB" id="E0VPX5"/>
<dbReference type="HOGENOM" id="CLU_2725235_0_0_1"/>
<feature type="compositionally biased region" description="Basic and acidic residues" evidence="1">
    <location>
        <begin position="61"/>
        <end position="72"/>
    </location>
</feature>
<feature type="compositionally biased region" description="Polar residues" evidence="1">
    <location>
        <begin position="13"/>
        <end position="22"/>
    </location>
</feature>
<dbReference type="CTD" id="8233549"/>
<gene>
    <name evidence="3" type="primary">8233549</name>
    <name evidence="2" type="ORF">Phum_PHUM368310</name>
</gene>
<dbReference type="Proteomes" id="UP000009046">
    <property type="component" value="Unassembled WGS sequence"/>
</dbReference>
<keyword evidence="4" id="KW-1185">Reference proteome</keyword>
<protein>
    <submittedName>
        <fullName evidence="2 3">Uncharacterized protein</fullName>
    </submittedName>
</protein>
<reference evidence="3" key="3">
    <citation type="submission" date="2020-05" db="UniProtKB">
        <authorList>
            <consortium name="EnsemblMetazoa"/>
        </authorList>
    </citation>
    <scope>IDENTIFICATION</scope>
    <source>
        <strain evidence="3">USDA</strain>
    </source>
</reference>
<dbReference type="RefSeq" id="XP_002428169.1">
    <property type="nucleotide sequence ID" value="XM_002428124.1"/>
</dbReference>
<evidence type="ECO:0000256" key="1">
    <source>
        <dbReference type="SAM" id="MobiDB-lite"/>
    </source>
</evidence>
<reference evidence="2" key="1">
    <citation type="submission" date="2007-04" db="EMBL/GenBank/DDBJ databases">
        <title>Annotation of Pediculus humanus corporis strain USDA.</title>
        <authorList>
            <person name="Kirkness E."/>
            <person name="Hannick L."/>
            <person name="Hass B."/>
            <person name="Bruggner R."/>
            <person name="Lawson D."/>
            <person name="Bidwell S."/>
            <person name="Joardar V."/>
            <person name="Caler E."/>
            <person name="Walenz B."/>
            <person name="Inman J."/>
            <person name="Schobel S."/>
            <person name="Galinsky K."/>
            <person name="Amedeo P."/>
            <person name="Strausberg R."/>
        </authorList>
    </citation>
    <scope>NUCLEOTIDE SEQUENCE</scope>
    <source>
        <strain evidence="2">USDA</strain>
    </source>
</reference>
<name>E0VPX5_PEDHC</name>
<evidence type="ECO:0000313" key="2">
    <source>
        <dbReference type="EMBL" id="EEB15431.1"/>
    </source>
</evidence>
<dbReference type="EMBL" id="DS235379">
    <property type="protein sequence ID" value="EEB15431.1"/>
    <property type="molecule type" value="Genomic_DNA"/>
</dbReference>
<evidence type="ECO:0000313" key="4">
    <source>
        <dbReference type="Proteomes" id="UP000009046"/>
    </source>
</evidence>
<feature type="compositionally biased region" description="Basic residues" evidence="1">
    <location>
        <begin position="51"/>
        <end position="60"/>
    </location>
</feature>
<dbReference type="EMBL" id="AAZO01004285">
    <property type="status" value="NOT_ANNOTATED_CDS"/>
    <property type="molecule type" value="Genomic_DNA"/>
</dbReference>
<dbReference type="GeneID" id="8233549"/>
<evidence type="ECO:0000313" key="3">
    <source>
        <dbReference type="EnsemblMetazoa" id="PHUM368310-PA"/>
    </source>
</evidence>
<feature type="region of interest" description="Disordered" evidence="1">
    <location>
        <begin position="1"/>
        <end position="72"/>
    </location>
</feature>
<proteinExistence type="predicted"/>
<sequence length="72" mass="7765">MRTAGAPSGAKSPGNTSTSGITGSPGVSMPAEAKTPPTLQNKQMQKDHPSVSKRLRRRKILEKMKIMRQCES</sequence>
<dbReference type="EnsemblMetazoa" id="PHUM368310-RA">
    <property type="protein sequence ID" value="PHUM368310-PA"/>
    <property type="gene ID" value="PHUM368310"/>
</dbReference>
<dbReference type="KEGG" id="phu:Phum_PHUM368310"/>
<organism>
    <name type="scientific">Pediculus humanus subsp. corporis</name>
    <name type="common">Body louse</name>
    <dbReference type="NCBI Taxonomy" id="121224"/>
    <lineage>
        <taxon>Eukaryota</taxon>
        <taxon>Metazoa</taxon>
        <taxon>Ecdysozoa</taxon>
        <taxon>Arthropoda</taxon>
        <taxon>Hexapoda</taxon>
        <taxon>Insecta</taxon>
        <taxon>Pterygota</taxon>
        <taxon>Neoptera</taxon>
        <taxon>Paraneoptera</taxon>
        <taxon>Psocodea</taxon>
        <taxon>Troctomorpha</taxon>
        <taxon>Phthiraptera</taxon>
        <taxon>Anoplura</taxon>
        <taxon>Pediculidae</taxon>
        <taxon>Pediculus</taxon>
    </lineage>
</organism>
<dbReference type="VEuPathDB" id="VectorBase:PHUM368310"/>
<dbReference type="InParanoid" id="E0VPX5"/>